<dbReference type="EMBL" id="RBVX01000002">
    <property type="protein sequence ID" value="RSL34738.1"/>
    <property type="molecule type" value="Genomic_DNA"/>
</dbReference>
<comment type="caution">
    <text evidence="1">The sequence shown here is derived from an EMBL/GenBank/DDBJ whole genome shotgun (WGS) entry which is preliminary data.</text>
</comment>
<gene>
    <name evidence="1" type="ORF">D7Z54_02540</name>
</gene>
<dbReference type="AlphaFoldDB" id="A0A3R9Q6K6"/>
<organism evidence="1 2">
    <name type="scientific">Salibacterium salarium</name>
    <dbReference type="NCBI Taxonomy" id="284579"/>
    <lineage>
        <taxon>Bacteria</taxon>
        <taxon>Bacillati</taxon>
        <taxon>Bacillota</taxon>
        <taxon>Bacilli</taxon>
        <taxon>Bacillales</taxon>
        <taxon>Bacillaceae</taxon>
    </lineage>
</organism>
<dbReference type="Proteomes" id="UP000275076">
    <property type="component" value="Unassembled WGS sequence"/>
</dbReference>
<reference evidence="1 2" key="1">
    <citation type="submission" date="2018-10" db="EMBL/GenBank/DDBJ databases">
        <title>Draft genome sequence of Bacillus salarius IM0101, isolated from a hypersaline soil in Inner Mongolia, China.</title>
        <authorList>
            <person name="Yamprayoonswat W."/>
            <person name="Boonvisut S."/>
            <person name="Jumpathong W."/>
            <person name="Sittihan S."/>
            <person name="Ruangsuj P."/>
            <person name="Wanthongcharoen S."/>
            <person name="Thongpramul N."/>
            <person name="Pimmason S."/>
            <person name="Yu B."/>
            <person name="Yasawong M."/>
        </authorList>
    </citation>
    <scope>NUCLEOTIDE SEQUENCE [LARGE SCALE GENOMIC DNA]</scope>
    <source>
        <strain evidence="1 2">IM0101</strain>
    </source>
</reference>
<protein>
    <recommendedName>
        <fullName evidence="3">HMA domain-containing protein</fullName>
    </recommendedName>
</protein>
<evidence type="ECO:0000313" key="1">
    <source>
        <dbReference type="EMBL" id="RSL34738.1"/>
    </source>
</evidence>
<proteinExistence type="predicted"/>
<evidence type="ECO:0008006" key="3">
    <source>
        <dbReference type="Google" id="ProtNLM"/>
    </source>
</evidence>
<dbReference type="SUPFAM" id="SSF55008">
    <property type="entry name" value="HMA, heavy metal-associated domain"/>
    <property type="match status" value="1"/>
</dbReference>
<keyword evidence="2" id="KW-1185">Reference proteome</keyword>
<dbReference type="OrthoDB" id="2884671at2"/>
<evidence type="ECO:0000313" key="2">
    <source>
        <dbReference type="Proteomes" id="UP000275076"/>
    </source>
</evidence>
<dbReference type="Gene3D" id="3.30.70.100">
    <property type="match status" value="1"/>
</dbReference>
<accession>A0A3R9Q6K6</accession>
<name>A0A3R9Q6K6_9BACI</name>
<sequence>MTVLIHRTISITDIEDEKRINEVLYDVWGVRHVTIHANKKEAVVSFDEEAASLMDFKQALRDSGINLEEETMKQQERQDR</sequence>
<dbReference type="GO" id="GO:0046872">
    <property type="term" value="F:metal ion binding"/>
    <property type="evidence" value="ECO:0007669"/>
    <property type="project" value="InterPro"/>
</dbReference>
<dbReference type="InterPro" id="IPR036163">
    <property type="entry name" value="HMA_dom_sf"/>
</dbReference>